<dbReference type="Proteomes" id="UP000053989">
    <property type="component" value="Unassembled WGS sequence"/>
</dbReference>
<evidence type="ECO:0000313" key="1">
    <source>
        <dbReference type="EMBL" id="KIM54204.1"/>
    </source>
</evidence>
<organism evidence="1 2">
    <name type="scientific">Scleroderma citrinum Foug A</name>
    <dbReference type="NCBI Taxonomy" id="1036808"/>
    <lineage>
        <taxon>Eukaryota</taxon>
        <taxon>Fungi</taxon>
        <taxon>Dikarya</taxon>
        <taxon>Basidiomycota</taxon>
        <taxon>Agaricomycotina</taxon>
        <taxon>Agaricomycetes</taxon>
        <taxon>Agaricomycetidae</taxon>
        <taxon>Boletales</taxon>
        <taxon>Sclerodermatineae</taxon>
        <taxon>Sclerodermataceae</taxon>
        <taxon>Scleroderma</taxon>
    </lineage>
</organism>
<dbReference type="OrthoDB" id="2659054at2759"/>
<accession>A0A0C3DCT2</accession>
<sequence length="171" mass="19301">IHKLRDIIAQVLELSPKYFEVAHDQESVPEIQALLGKLGDRKYNPFPPVLFPKHQPDAKNATAFGNWHLLAELAKAVLFGKGALTGQKSSGRKHNATKWEVTKVTPGLLAWVATILNFLLTNDQSFTYTGKGATTGILYTAMFYSYKKFLIMKWDSPFHKEVMRCINAFVF</sequence>
<name>A0A0C3DCT2_9AGAM</name>
<keyword evidence="2" id="KW-1185">Reference proteome</keyword>
<dbReference type="HOGENOM" id="CLU_114369_0_0_1"/>
<dbReference type="AlphaFoldDB" id="A0A0C3DCT2"/>
<dbReference type="STRING" id="1036808.A0A0C3DCT2"/>
<dbReference type="EMBL" id="KN822160">
    <property type="protein sequence ID" value="KIM54204.1"/>
    <property type="molecule type" value="Genomic_DNA"/>
</dbReference>
<feature type="non-terminal residue" evidence="1">
    <location>
        <position position="171"/>
    </location>
</feature>
<reference evidence="2" key="2">
    <citation type="submission" date="2015-01" db="EMBL/GenBank/DDBJ databases">
        <title>Evolutionary Origins and Diversification of the Mycorrhizal Mutualists.</title>
        <authorList>
            <consortium name="DOE Joint Genome Institute"/>
            <consortium name="Mycorrhizal Genomics Consortium"/>
            <person name="Kohler A."/>
            <person name="Kuo A."/>
            <person name="Nagy L.G."/>
            <person name="Floudas D."/>
            <person name="Copeland A."/>
            <person name="Barry K.W."/>
            <person name="Cichocki N."/>
            <person name="Veneault-Fourrey C."/>
            <person name="LaButti K."/>
            <person name="Lindquist E.A."/>
            <person name="Lipzen A."/>
            <person name="Lundell T."/>
            <person name="Morin E."/>
            <person name="Murat C."/>
            <person name="Riley R."/>
            <person name="Ohm R."/>
            <person name="Sun H."/>
            <person name="Tunlid A."/>
            <person name="Henrissat B."/>
            <person name="Grigoriev I.V."/>
            <person name="Hibbett D.S."/>
            <person name="Martin F."/>
        </authorList>
    </citation>
    <scope>NUCLEOTIDE SEQUENCE [LARGE SCALE GENOMIC DNA]</scope>
    <source>
        <strain evidence="2">Foug A</strain>
    </source>
</reference>
<evidence type="ECO:0000313" key="2">
    <source>
        <dbReference type="Proteomes" id="UP000053989"/>
    </source>
</evidence>
<dbReference type="InParanoid" id="A0A0C3DCT2"/>
<reference evidence="1 2" key="1">
    <citation type="submission" date="2014-04" db="EMBL/GenBank/DDBJ databases">
        <authorList>
            <consortium name="DOE Joint Genome Institute"/>
            <person name="Kuo A."/>
            <person name="Kohler A."/>
            <person name="Nagy L.G."/>
            <person name="Floudas D."/>
            <person name="Copeland A."/>
            <person name="Barry K.W."/>
            <person name="Cichocki N."/>
            <person name="Veneault-Fourrey C."/>
            <person name="LaButti K."/>
            <person name="Lindquist E.A."/>
            <person name="Lipzen A."/>
            <person name="Lundell T."/>
            <person name="Morin E."/>
            <person name="Murat C."/>
            <person name="Sun H."/>
            <person name="Tunlid A."/>
            <person name="Henrissat B."/>
            <person name="Grigoriev I.V."/>
            <person name="Hibbett D.S."/>
            <person name="Martin F."/>
            <person name="Nordberg H.P."/>
            <person name="Cantor M.N."/>
            <person name="Hua S.X."/>
        </authorList>
    </citation>
    <scope>NUCLEOTIDE SEQUENCE [LARGE SCALE GENOMIC DNA]</scope>
    <source>
        <strain evidence="1 2">Foug A</strain>
    </source>
</reference>
<dbReference type="Pfam" id="PF20414">
    <property type="entry name" value="DUF6698"/>
    <property type="match status" value="1"/>
</dbReference>
<gene>
    <name evidence="1" type="ORF">SCLCIDRAFT_90871</name>
</gene>
<feature type="non-terminal residue" evidence="1">
    <location>
        <position position="1"/>
    </location>
</feature>
<protein>
    <submittedName>
        <fullName evidence="1">Uncharacterized protein</fullName>
    </submittedName>
</protein>
<proteinExistence type="predicted"/>
<dbReference type="InterPro" id="IPR046521">
    <property type="entry name" value="DUF6698"/>
</dbReference>